<gene>
    <name evidence="5" type="ORF">UFOPK1835_01459</name>
</gene>
<dbReference type="Pfam" id="PF13458">
    <property type="entry name" value="Peripla_BP_6"/>
    <property type="match status" value="1"/>
</dbReference>
<dbReference type="InterPro" id="IPR028082">
    <property type="entry name" value="Peripla_BP_I"/>
</dbReference>
<keyword evidence="1" id="KW-0813">Transport</keyword>
<proteinExistence type="predicted"/>
<dbReference type="PANTHER" id="PTHR30483">
    <property type="entry name" value="LEUCINE-SPECIFIC-BINDING PROTEIN"/>
    <property type="match status" value="1"/>
</dbReference>
<dbReference type="PANTHER" id="PTHR30483:SF6">
    <property type="entry name" value="PERIPLASMIC BINDING PROTEIN OF ABC TRANSPORTER FOR NATURAL AMINO ACIDS"/>
    <property type="match status" value="1"/>
</dbReference>
<dbReference type="PROSITE" id="PS51257">
    <property type="entry name" value="PROKAR_LIPOPROTEIN"/>
    <property type="match status" value="1"/>
</dbReference>
<protein>
    <submittedName>
        <fullName evidence="5">Unannotated protein</fullName>
    </submittedName>
</protein>
<evidence type="ECO:0000256" key="1">
    <source>
        <dbReference type="ARBA" id="ARBA00022448"/>
    </source>
</evidence>
<accession>A0A6J6HUD9</accession>
<dbReference type="AlphaFoldDB" id="A0A6J6HUD9"/>
<dbReference type="EMBL" id="CAEZUP010000068">
    <property type="protein sequence ID" value="CAB4616790.1"/>
    <property type="molecule type" value="Genomic_DNA"/>
</dbReference>
<name>A0A6J6HUD9_9ZZZZ</name>
<dbReference type="InterPro" id="IPR028081">
    <property type="entry name" value="Leu-bd"/>
</dbReference>
<organism evidence="5">
    <name type="scientific">freshwater metagenome</name>
    <dbReference type="NCBI Taxonomy" id="449393"/>
    <lineage>
        <taxon>unclassified sequences</taxon>
        <taxon>metagenomes</taxon>
        <taxon>ecological metagenomes</taxon>
    </lineage>
</organism>
<dbReference type="CDD" id="cd06342">
    <property type="entry name" value="PBP1_ABC_LIVBP-like"/>
    <property type="match status" value="1"/>
</dbReference>
<dbReference type="PRINTS" id="PR00337">
    <property type="entry name" value="LEUILEVALBP"/>
</dbReference>
<evidence type="ECO:0000256" key="3">
    <source>
        <dbReference type="ARBA" id="ARBA00022970"/>
    </source>
</evidence>
<dbReference type="GO" id="GO:0006865">
    <property type="term" value="P:amino acid transport"/>
    <property type="evidence" value="ECO:0007669"/>
    <property type="project" value="UniProtKB-KW"/>
</dbReference>
<evidence type="ECO:0000256" key="2">
    <source>
        <dbReference type="ARBA" id="ARBA00022729"/>
    </source>
</evidence>
<keyword evidence="3" id="KW-0029">Amino-acid transport</keyword>
<reference evidence="5" key="1">
    <citation type="submission" date="2020-05" db="EMBL/GenBank/DDBJ databases">
        <authorList>
            <person name="Chiriac C."/>
            <person name="Salcher M."/>
            <person name="Ghai R."/>
            <person name="Kavagutti S V."/>
        </authorList>
    </citation>
    <scope>NUCLEOTIDE SEQUENCE</scope>
</reference>
<dbReference type="SUPFAM" id="SSF53822">
    <property type="entry name" value="Periplasmic binding protein-like I"/>
    <property type="match status" value="1"/>
</dbReference>
<dbReference type="InterPro" id="IPR000709">
    <property type="entry name" value="Leu_Ile_Val-bd"/>
</dbReference>
<feature type="domain" description="Leucine-binding protein" evidence="4">
    <location>
        <begin position="36"/>
        <end position="358"/>
    </location>
</feature>
<dbReference type="Gene3D" id="3.40.50.2300">
    <property type="match status" value="2"/>
</dbReference>
<evidence type="ECO:0000313" key="5">
    <source>
        <dbReference type="EMBL" id="CAB4616790.1"/>
    </source>
</evidence>
<evidence type="ECO:0000259" key="4">
    <source>
        <dbReference type="Pfam" id="PF13458"/>
    </source>
</evidence>
<sequence length="389" mass="38892">MKPKLNVLAVAVVGVMALVALGAGCSSSSNDSSSDTLKFGLEAPLTGSLAELGQGMLNGAKQAAAKVNAEGGIGGKKIEIVAIDDKGDADAGVAAAKAAVAKGLDAIVGPYNSGVGLKTLPIYIEAGLVPLRLTSSDETAGLGFTLQPMTSQIAPVATEALVKDLKATSVALIVDPTTDYTSSAAKAMATSLAAAGVTITATETITPGAASYTDAVTKVLATNPSAVYVITYFPEAGLIAQAMLAANTTVECLADYGAYDNGYIGAAGIPAAQKCPVVGVPAPGDFPGSTSLVSAYTSQFNAAPGSWSPYTYDSVLLLADAINRAGGTSADSLRSALAATKGWTGWTGSVAFEPTTGNRIPAPVTVDIVDATGTFHVDPAWISATGFTF</sequence>
<keyword evidence="2" id="KW-0732">Signal</keyword>
<dbReference type="InterPro" id="IPR051010">
    <property type="entry name" value="BCAA_transport"/>
</dbReference>